<comment type="similarity">
    <text evidence="2">Belongs to the krueppel C2H2-type zinc-finger protein family.</text>
</comment>
<feature type="region of interest" description="Disordered" evidence="12">
    <location>
        <begin position="203"/>
        <end position="230"/>
    </location>
</feature>
<protein>
    <recommendedName>
        <fullName evidence="13">C2H2-type domain-containing protein</fullName>
    </recommendedName>
</protein>
<feature type="domain" description="C2H2-type" evidence="13">
    <location>
        <begin position="461"/>
        <end position="488"/>
    </location>
</feature>
<dbReference type="PROSITE" id="PS50157">
    <property type="entry name" value="ZINC_FINGER_C2H2_2"/>
    <property type="match status" value="9"/>
</dbReference>
<dbReference type="Ensembl" id="ENSAOCT00000077703.1">
    <property type="protein sequence ID" value="ENSAOCP00000062104.1"/>
    <property type="gene ID" value="ENSAOCG00000026744.1"/>
</dbReference>
<evidence type="ECO:0000256" key="11">
    <source>
        <dbReference type="PROSITE-ProRule" id="PRU00042"/>
    </source>
</evidence>
<keyword evidence="5 11" id="KW-0863">Zinc-finger</keyword>
<dbReference type="GO" id="GO:0045944">
    <property type="term" value="P:positive regulation of transcription by RNA polymerase II"/>
    <property type="evidence" value="ECO:0007669"/>
    <property type="project" value="UniProtKB-ARBA"/>
</dbReference>
<evidence type="ECO:0000256" key="7">
    <source>
        <dbReference type="ARBA" id="ARBA00023015"/>
    </source>
</evidence>
<dbReference type="GeneTree" id="ENSGT01150000286977"/>
<feature type="domain" description="C2H2-type" evidence="13">
    <location>
        <begin position="545"/>
        <end position="572"/>
    </location>
</feature>
<dbReference type="SMART" id="SM00355">
    <property type="entry name" value="ZnF_C2H2"/>
    <property type="match status" value="9"/>
</dbReference>
<evidence type="ECO:0000313" key="14">
    <source>
        <dbReference type="Ensembl" id="ENSAOCP00000062104.1"/>
    </source>
</evidence>
<evidence type="ECO:0000313" key="15">
    <source>
        <dbReference type="Proteomes" id="UP001501940"/>
    </source>
</evidence>
<dbReference type="FunFam" id="3.30.160.60:FF:000478">
    <property type="entry name" value="Zinc finger protein 133"/>
    <property type="match status" value="2"/>
</dbReference>
<sequence>MSSVQNLRELINQRLTAAAEEIFTEFEKTIVQYEEEIDRQRRLLENIWKPEIKLHTTDLSQQHVQEENVLAEENLCNQEMQEADMVVQRKSKCEEISREILRVSNKTHGQFNEEINYQRRLKDIIWKPQLGLHRIDLPQQHVFKEGIGLANQQLCNQETNFCLDQEDPEPPQIKEEQEDLCTSLDHTDPEPLQIKEEQEDLCTSLDHNDPDPPLTKDEQEELGISQQGVQIVLTDTTDTLLLTPTDEDSDNSEVEPISDELLSYNSPVADSPHQEGSKHVDSGSTGNAALKPKKSQNRKSSQSHSVDNSVHMRLHKGDKRHSCEICGKRFCRSNHLIVHMRTHTGEKPYSCKTCGKSFSQRGSLTVHMRTHTGEKPYSCERCGESFPYYQGLSTHMRTHTGEKPYSCERCGKSFPYYQCLWSHMRTHTGQKLFSCERCGKSFNQSGTLTIHMRTHPGEKLISCKICGKGFSRSSSLTVHMRTHTGEKPYFCEICGKTFRKSSDLTVHMRSHTGEKPYFCEICGKTFSKSSDLTVHMRIHTGEKPYPCNTCGERFKKASTLKSHMKTHTGETL</sequence>
<dbReference type="GO" id="GO:0008270">
    <property type="term" value="F:zinc ion binding"/>
    <property type="evidence" value="ECO:0007669"/>
    <property type="project" value="UniProtKB-KW"/>
</dbReference>
<dbReference type="PANTHER" id="PTHR19818">
    <property type="entry name" value="ZINC FINGER PROTEIN ZIC AND GLI"/>
    <property type="match status" value="1"/>
</dbReference>
<dbReference type="GO" id="GO:0005634">
    <property type="term" value="C:nucleus"/>
    <property type="evidence" value="ECO:0007669"/>
    <property type="project" value="UniProtKB-SubCell"/>
</dbReference>
<evidence type="ECO:0000259" key="13">
    <source>
        <dbReference type="PROSITE" id="PS50157"/>
    </source>
</evidence>
<dbReference type="AlphaFoldDB" id="A0AAQ5ZA99"/>
<feature type="domain" description="C2H2-type" evidence="13">
    <location>
        <begin position="433"/>
        <end position="460"/>
    </location>
</feature>
<evidence type="ECO:0000256" key="3">
    <source>
        <dbReference type="ARBA" id="ARBA00022723"/>
    </source>
</evidence>
<feature type="domain" description="C2H2-type" evidence="13">
    <location>
        <begin position="349"/>
        <end position="376"/>
    </location>
</feature>
<feature type="domain" description="C2H2-type" evidence="13">
    <location>
        <begin position="321"/>
        <end position="348"/>
    </location>
</feature>
<evidence type="ECO:0000256" key="6">
    <source>
        <dbReference type="ARBA" id="ARBA00022833"/>
    </source>
</evidence>
<dbReference type="InterPro" id="IPR036236">
    <property type="entry name" value="Znf_C2H2_sf"/>
</dbReference>
<dbReference type="FunFam" id="3.30.160.60:FF:001158">
    <property type="entry name" value="zinc finger protein 22"/>
    <property type="match status" value="1"/>
</dbReference>
<dbReference type="FunFam" id="3.30.160.60:FF:000512">
    <property type="entry name" value="zinc finger protein 197 isoform X1"/>
    <property type="match status" value="1"/>
</dbReference>
<dbReference type="GO" id="GO:0000122">
    <property type="term" value="P:negative regulation of transcription by RNA polymerase II"/>
    <property type="evidence" value="ECO:0007669"/>
    <property type="project" value="UniProtKB-ARBA"/>
</dbReference>
<dbReference type="GO" id="GO:0000981">
    <property type="term" value="F:DNA-binding transcription factor activity, RNA polymerase II-specific"/>
    <property type="evidence" value="ECO:0007669"/>
    <property type="project" value="TreeGrafter"/>
</dbReference>
<dbReference type="InterPro" id="IPR050329">
    <property type="entry name" value="GLI_C2H2-zinc-finger"/>
</dbReference>
<dbReference type="Proteomes" id="UP001501940">
    <property type="component" value="Chromosome 10"/>
</dbReference>
<dbReference type="Gene3D" id="3.30.160.60">
    <property type="entry name" value="Classic Zinc Finger"/>
    <property type="match status" value="9"/>
</dbReference>
<dbReference type="Pfam" id="PF13912">
    <property type="entry name" value="zf-C2H2_6"/>
    <property type="match status" value="1"/>
</dbReference>
<evidence type="ECO:0000256" key="5">
    <source>
        <dbReference type="ARBA" id="ARBA00022771"/>
    </source>
</evidence>
<dbReference type="Pfam" id="PF00096">
    <property type="entry name" value="zf-C2H2"/>
    <property type="match status" value="8"/>
</dbReference>
<reference evidence="14 15" key="1">
    <citation type="submission" date="2022-01" db="EMBL/GenBank/DDBJ databases">
        <title>A chromosome-scale genome assembly of the false clownfish, Amphiprion ocellaris.</title>
        <authorList>
            <person name="Ryu T."/>
        </authorList>
    </citation>
    <scope>NUCLEOTIDE SEQUENCE [LARGE SCALE GENOMIC DNA]</scope>
</reference>
<feature type="domain" description="C2H2-type" evidence="13">
    <location>
        <begin position="489"/>
        <end position="516"/>
    </location>
</feature>
<reference evidence="14" key="3">
    <citation type="submission" date="2025-09" db="UniProtKB">
        <authorList>
            <consortium name="Ensembl"/>
        </authorList>
    </citation>
    <scope>IDENTIFICATION</scope>
</reference>
<feature type="domain" description="C2H2-type" evidence="13">
    <location>
        <begin position="405"/>
        <end position="432"/>
    </location>
</feature>
<evidence type="ECO:0000256" key="1">
    <source>
        <dbReference type="ARBA" id="ARBA00004123"/>
    </source>
</evidence>
<keyword evidence="7" id="KW-0805">Transcription regulation</keyword>
<feature type="region of interest" description="Disordered" evidence="12">
    <location>
        <begin position="162"/>
        <end position="188"/>
    </location>
</feature>
<evidence type="ECO:0000256" key="2">
    <source>
        <dbReference type="ARBA" id="ARBA00006991"/>
    </source>
</evidence>
<dbReference type="PANTHER" id="PTHR19818:SF162">
    <property type="entry name" value="GASTRULA ZINC FINGER PROTEIN XLCGF57.1-RELATED"/>
    <property type="match status" value="1"/>
</dbReference>
<evidence type="ECO:0000256" key="8">
    <source>
        <dbReference type="ARBA" id="ARBA00023125"/>
    </source>
</evidence>
<dbReference type="GO" id="GO:0000978">
    <property type="term" value="F:RNA polymerase II cis-regulatory region sequence-specific DNA binding"/>
    <property type="evidence" value="ECO:0007669"/>
    <property type="project" value="TreeGrafter"/>
</dbReference>
<keyword evidence="3" id="KW-0479">Metal-binding</keyword>
<comment type="subcellular location">
    <subcellularLocation>
        <location evidence="1">Nucleus</location>
    </subcellularLocation>
</comment>
<keyword evidence="4" id="KW-0677">Repeat</keyword>
<dbReference type="FunFam" id="3.30.160.60:FF:000912">
    <property type="entry name" value="Zinc finger protein 660"/>
    <property type="match status" value="1"/>
</dbReference>
<organism evidence="14 15">
    <name type="scientific">Amphiprion ocellaris</name>
    <name type="common">Clown anemonefish</name>
    <dbReference type="NCBI Taxonomy" id="80972"/>
    <lineage>
        <taxon>Eukaryota</taxon>
        <taxon>Metazoa</taxon>
        <taxon>Chordata</taxon>
        <taxon>Craniata</taxon>
        <taxon>Vertebrata</taxon>
        <taxon>Euteleostomi</taxon>
        <taxon>Actinopterygii</taxon>
        <taxon>Neopterygii</taxon>
        <taxon>Teleostei</taxon>
        <taxon>Neoteleostei</taxon>
        <taxon>Acanthomorphata</taxon>
        <taxon>Ovalentaria</taxon>
        <taxon>Pomacentridae</taxon>
        <taxon>Amphiprion</taxon>
    </lineage>
</organism>
<keyword evidence="10" id="KW-0539">Nucleus</keyword>
<proteinExistence type="inferred from homology"/>
<dbReference type="PROSITE" id="PS00028">
    <property type="entry name" value="ZINC_FINGER_C2H2_1"/>
    <property type="match status" value="9"/>
</dbReference>
<evidence type="ECO:0000256" key="10">
    <source>
        <dbReference type="ARBA" id="ARBA00023242"/>
    </source>
</evidence>
<dbReference type="FunFam" id="3.30.160.60:FF:002343">
    <property type="entry name" value="Zinc finger protein 33A"/>
    <property type="match status" value="1"/>
</dbReference>
<dbReference type="FunFam" id="3.30.160.60:FF:000475">
    <property type="entry name" value="zinc finger protein 32 isoform X1"/>
    <property type="match status" value="1"/>
</dbReference>
<feature type="compositionally biased region" description="Basic and acidic residues" evidence="12">
    <location>
        <begin position="206"/>
        <end position="217"/>
    </location>
</feature>
<evidence type="ECO:0000256" key="4">
    <source>
        <dbReference type="ARBA" id="ARBA00022737"/>
    </source>
</evidence>
<feature type="domain" description="C2H2-type" evidence="13">
    <location>
        <begin position="377"/>
        <end position="404"/>
    </location>
</feature>
<evidence type="ECO:0000256" key="9">
    <source>
        <dbReference type="ARBA" id="ARBA00023163"/>
    </source>
</evidence>
<keyword evidence="6" id="KW-0862">Zinc</keyword>
<dbReference type="FunFam" id="3.30.160.60:FF:000931">
    <property type="entry name" value="zinc finger protein 697"/>
    <property type="match status" value="1"/>
</dbReference>
<keyword evidence="15" id="KW-1185">Reference proteome</keyword>
<keyword evidence="8" id="KW-0238">DNA-binding</keyword>
<dbReference type="FunFam" id="3.30.160.60:FF:000624">
    <property type="entry name" value="zinc finger protein 697"/>
    <property type="match status" value="1"/>
</dbReference>
<dbReference type="GO" id="GO:0045595">
    <property type="term" value="P:regulation of cell differentiation"/>
    <property type="evidence" value="ECO:0007669"/>
    <property type="project" value="UniProtKB-ARBA"/>
</dbReference>
<dbReference type="InterPro" id="IPR013087">
    <property type="entry name" value="Znf_C2H2_type"/>
</dbReference>
<dbReference type="SUPFAM" id="SSF57667">
    <property type="entry name" value="beta-beta-alpha zinc fingers"/>
    <property type="match status" value="5"/>
</dbReference>
<accession>A0AAQ5ZA99</accession>
<gene>
    <name evidence="14" type="primary">ZKSCAN1</name>
</gene>
<reference evidence="14" key="2">
    <citation type="submission" date="2025-08" db="UniProtKB">
        <authorList>
            <consortium name="Ensembl"/>
        </authorList>
    </citation>
    <scope>IDENTIFICATION</scope>
</reference>
<evidence type="ECO:0000256" key="12">
    <source>
        <dbReference type="SAM" id="MobiDB-lite"/>
    </source>
</evidence>
<keyword evidence="9" id="KW-0804">Transcription</keyword>
<name>A0AAQ5ZA99_AMPOC</name>
<feature type="compositionally biased region" description="Basic and acidic residues" evidence="12">
    <location>
        <begin position="272"/>
        <end position="281"/>
    </location>
</feature>
<feature type="domain" description="C2H2-type" evidence="13">
    <location>
        <begin position="517"/>
        <end position="544"/>
    </location>
</feature>
<feature type="compositionally biased region" description="Polar residues" evidence="12">
    <location>
        <begin position="298"/>
        <end position="308"/>
    </location>
</feature>
<feature type="region of interest" description="Disordered" evidence="12">
    <location>
        <begin position="263"/>
        <end position="314"/>
    </location>
</feature>